<protein>
    <submittedName>
        <fullName evidence="2">OLC1v1012054C1</fullName>
    </submittedName>
</protein>
<dbReference type="PANTHER" id="PTHR33710:SF78">
    <property type="entry name" value="ENDONUCLEASE_EXONUCLEASE_PHOSPHATASE DOMAIN-CONTAINING PROTEIN"/>
    <property type="match status" value="1"/>
</dbReference>
<feature type="region of interest" description="Disordered" evidence="1">
    <location>
        <begin position="151"/>
        <end position="182"/>
    </location>
</feature>
<dbReference type="PANTHER" id="PTHR33710">
    <property type="entry name" value="BNAC02G09200D PROTEIN"/>
    <property type="match status" value="1"/>
</dbReference>
<dbReference type="AlphaFoldDB" id="A0AAV1DV44"/>
<keyword evidence="3" id="KW-1185">Reference proteome</keyword>
<dbReference type="SUPFAM" id="SSF56219">
    <property type="entry name" value="DNase I-like"/>
    <property type="match status" value="1"/>
</dbReference>
<dbReference type="Gene3D" id="3.60.10.10">
    <property type="entry name" value="Endonuclease/exonuclease/phosphatase"/>
    <property type="match status" value="1"/>
</dbReference>
<proteinExistence type="predicted"/>
<gene>
    <name evidence="2" type="ORF">OLC1_LOCUS19065</name>
</gene>
<evidence type="ECO:0000313" key="3">
    <source>
        <dbReference type="Proteomes" id="UP001161247"/>
    </source>
</evidence>
<dbReference type="InterPro" id="IPR036691">
    <property type="entry name" value="Endo/exonu/phosph_ase_sf"/>
</dbReference>
<dbReference type="EMBL" id="OX459124">
    <property type="protein sequence ID" value="CAI9111746.1"/>
    <property type="molecule type" value="Genomic_DNA"/>
</dbReference>
<sequence>MPYSPAILADIDPSCSAGSAIWMSCTWLLYFGIREPHIPVWCCAVRLLAAGARQHFHHGEKEIEKLHKETRGSTGISSVVSKSHCHFGHQSIDYRRPCGFRGSANLVQNMRHITLDGLQRNPVDSWNHNAFLQLHDLTQQAMTVSKTSVWADSENPSQDFVPADPTQDGQESPVKKWQEDEKNEVDEVQIIKQKGFKVAEARKTDKMKSANNSCYQDTSHPLIGLVSMNNIISWNIRGLNSPLKHREVDNYLSINSVGVAGTLETRMNEEKVMEVMKRKWHMYEYVSNNEGQNKGSILTQGGRYTWSNKQVEDQRIVSKMDRALINEEWLNQNPEAYATILAAGISAHNSLVIRWGEEVKNKKRAFKFYNVWLHYPGCKAAVEKVWEKNINAIKQRSIRNKIRSFTNTQAELMKDYTKVETHFMDYYQELLGKKVWVYELIKRIVPQRKGVDYLIDETAPLAQRWECRYTYGDAPRSTTPPFRDQLTSLRVEDFRWQPYAQVLHRLPDSVHKAKPFGRPGVGCSVGLLGNPTSRAKFMSRYPSNNWVDHHSAVRRHWNRREEYVLRDLEEGDPGSAYEGYYERFMVNTVRLISNPKNYEPQGYETSSSRVKLYGEVLNNIRVSTEKFREKREDENLLDEELDKHLDDIINQTHAALTLGANDEMEVEDTQILVDEDPSLPSQPPPGKKTKPWSRDKIGGGRKRKVPISPRTS</sequence>
<reference evidence="2" key="1">
    <citation type="submission" date="2023-03" db="EMBL/GenBank/DDBJ databases">
        <authorList>
            <person name="Julca I."/>
        </authorList>
    </citation>
    <scope>NUCLEOTIDE SEQUENCE</scope>
</reference>
<name>A0AAV1DV44_OLDCO</name>
<feature type="region of interest" description="Disordered" evidence="1">
    <location>
        <begin position="674"/>
        <end position="712"/>
    </location>
</feature>
<organism evidence="2 3">
    <name type="scientific">Oldenlandia corymbosa var. corymbosa</name>
    <dbReference type="NCBI Taxonomy" id="529605"/>
    <lineage>
        <taxon>Eukaryota</taxon>
        <taxon>Viridiplantae</taxon>
        <taxon>Streptophyta</taxon>
        <taxon>Embryophyta</taxon>
        <taxon>Tracheophyta</taxon>
        <taxon>Spermatophyta</taxon>
        <taxon>Magnoliopsida</taxon>
        <taxon>eudicotyledons</taxon>
        <taxon>Gunneridae</taxon>
        <taxon>Pentapetalae</taxon>
        <taxon>asterids</taxon>
        <taxon>lamiids</taxon>
        <taxon>Gentianales</taxon>
        <taxon>Rubiaceae</taxon>
        <taxon>Rubioideae</taxon>
        <taxon>Spermacoceae</taxon>
        <taxon>Hedyotis-Oldenlandia complex</taxon>
        <taxon>Oldenlandia</taxon>
    </lineage>
</organism>
<evidence type="ECO:0000313" key="2">
    <source>
        <dbReference type="EMBL" id="CAI9111746.1"/>
    </source>
</evidence>
<evidence type="ECO:0000256" key="1">
    <source>
        <dbReference type="SAM" id="MobiDB-lite"/>
    </source>
</evidence>
<dbReference type="Proteomes" id="UP001161247">
    <property type="component" value="Chromosome 7"/>
</dbReference>
<accession>A0AAV1DV44</accession>